<feature type="transmembrane region" description="Helical" evidence="14">
    <location>
        <begin position="30"/>
        <end position="52"/>
    </location>
</feature>
<feature type="compositionally biased region" description="Low complexity" evidence="13">
    <location>
        <begin position="440"/>
        <end position="454"/>
    </location>
</feature>
<dbReference type="HOGENOM" id="CLU_026454_0_0_1"/>
<dbReference type="GO" id="GO:0031965">
    <property type="term" value="C:nuclear membrane"/>
    <property type="evidence" value="ECO:0007669"/>
    <property type="project" value="UniProtKB-SubCell"/>
</dbReference>
<keyword evidence="10" id="KW-0906">Nuclear pore complex</keyword>
<dbReference type="GO" id="GO:0005816">
    <property type="term" value="C:spindle pole body"/>
    <property type="evidence" value="ECO:0007669"/>
    <property type="project" value="TreeGrafter"/>
</dbReference>
<keyword evidence="11 14" id="KW-0472">Membrane</keyword>
<feature type="transmembrane region" description="Helical" evidence="14">
    <location>
        <begin position="200"/>
        <end position="225"/>
    </location>
</feature>
<evidence type="ECO:0000256" key="7">
    <source>
        <dbReference type="ARBA" id="ARBA00022927"/>
    </source>
</evidence>
<dbReference type="EMBL" id="KN824343">
    <property type="protein sequence ID" value="KIM23097.1"/>
    <property type="molecule type" value="Genomic_DNA"/>
</dbReference>
<keyword evidence="16" id="KW-1185">Reference proteome</keyword>
<evidence type="ECO:0000256" key="13">
    <source>
        <dbReference type="SAM" id="MobiDB-lite"/>
    </source>
</evidence>
<feature type="transmembrane region" description="Helical" evidence="14">
    <location>
        <begin position="157"/>
        <end position="179"/>
    </location>
</feature>
<sequence>MALTASRAKTQLSQNQKYDSLARWVLDKRLWMLSWYTGLGVVASTSLLALLTQYTITFSALITVPVFSFLMCISSILPLVLLRRWDLQSTEIPATSYSAQISTLAHKPATYRTIGLAAASFAAFALLNCLCAAALGAHNWHLFAPTKRHSLNLNENVIVLMAGNALVGALLASRDLLASRAVVRWPSKISMKAHTLVEHVAIYFAVGVPIVLALAVTTQFTIVYWLFRKAFYRNLMRLPILGLFVKPFIIQAARPSTSVPIFSMLYPRLVIVAIITAIHYENAQAFFDSIAGRGMLVARDSVDPDACLRSGIEASDEYYQHFAYLELAHIARKGPATRRAPVFSDPTKWHFISRACLKLLGTHYGHLKRRGKPPPPPPVEPAPAPALPSPFSSSIAGYPSTPRKQATLVPNLNSSVYKPAPPPSPGAMFIRSLLSSSTISPPPSASSAGSPPAAVDTPASNGRTPLKSGAMPSVFVVRAPEEQNKVDGAPAPAPAPPAAPGGAPTSLLGLIWQGVVWVIRQITARVPSPTGQNGQPFIVTPWFVKRTRDWLDKERVELQVKGILMGKDMDGLCIQILTGFTVASLKEDAYGTLQQDIPRILEALTKMLLALEEYSMELRATAAAAGSEAQFETEIAIEEFILPFTNDITTGLKEIMLVFGDRLNVFRLPIPVARRLQPMAG</sequence>
<dbReference type="Proteomes" id="UP000054097">
    <property type="component" value="Unassembled WGS sequence"/>
</dbReference>
<keyword evidence="5 14" id="KW-0812">Transmembrane</keyword>
<dbReference type="GO" id="GO:0006999">
    <property type="term" value="P:nuclear pore organization"/>
    <property type="evidence" value="ECO:0007669"/>
    <property type="project" value="TreeGrafter"/>
</dbReference>
<gene>
    <name evidence="15" type="ORF">M408DRAFT_332560</name>
</gene>
<keyword evidence="9" id="KW-0811">Translocation</keyword>
<evidence type="ECO:0000256" key="12">
    <source>
        <dbReference type="ARBA" id="ARBA00023242"/>
    </source>
</evidence>
<protein>
    <recommendedName>
        <fullName evidence="17">Nucleoporin protein Ndc1-Nup</fullName>
    </recommendedName>
</protein>
<evidence type="ECO:0000256" key="8">
    <source>
        <dbReference type="ARBA" id="ARBA00022989"/>
    </source>
</evidence>
<keyword evidence="6" id="KW-0509">mRNA transport</keyword>
<evidence type="ECO:0000256" key="11">
    <source>
        <dbReference type="ARBA" id="ARBA00023136"/>
    </source>
</evidence>
<dbReference type="OrthoDB" id="67850at2759"/>
<dbReference type="Pfam" id="PF09531">
    <property type="entry name" value="Ndc1_Nup"/>
    <property type="match status" value="1"/>
</dbReference>
<keyword evidence="7" id="KW-0653">Protein transport</keyword>
<keyword evidence="12" id="KW-0539">Nucleus</keyword>
<dbReference type="STRING" id="933852.A0A0C2X0T8"/>
<dbReference type="PANTHER" id="PTHR13269">
    <property type="entry name" value="NUCLEOPORIN NDC1"/>
    <property type="match status" value="1"/>
</dbReference>
<reference evidence="16" key="2">
    <citation type="submission" date="2015-01" db="EMBL/GenBank/DDBJ databases">
        <title>Evolutionary Origins and Diversification of the Mycorrhizal Mutualists.</title>
        <authorList>
            <consortium name="DOE Joint Genome Institute"/>
            <consortium name="Mycorrhizal Genomics Consortium"/>
            <person name="Kohler A."/>
            <person name="Kuo A."/>
            <person name="Nagy L.G."/>
            <person name="Floudas D."/>
            <person name="Copeland A."/>
            <person name="Barry K.W."/>
            <person name="Cichocki N."/>
            <person name="Veneault-Fourrey C."/>
            <person name="LaButti K."/>
            <person name="Lindquist E.A."/>
            <person name="Lipzen A."/>
            <person name="Lundell T."/>
            <person name="Morin E."/>
            <person name="Murat C."/>
            <person name="Riley R."/>
            <person name="Ohm R."/>
            <person name="Sun H."/>
            <person name="Tunlid A."/>
            <person name="Henrissat B."/>
            <person name="Grigoriev I.V."/>
            <person name="Hibbett D.S."/>
            <person name="Martin F."/>
        </authorList>
    </citation>
    <scope>NUCLEOTIDE SEQUENCE [LARGE SCALE GENOMIC DNA]</scope>
    <source>
        <strain evidence="16">MAFF 305830</strain>
    </source>
</reference>
<comment type="subcellular location">
    <subcellularLocation>
        <location evidence="1">Nucleus membrane</location>
        <topology evidence="1">Multi-pass membrane protein</topology>
    </subcellularLocation>
    <subcellularLocation>
        <location evidence="2">Nucleus</location>
        <location evidence="2">Nuclear pore complex</location>
    </subcellularLocation>
</comment>
<evidence type="ECO:0000256" key="4">
    <source>
        <dbReference type="ARBA" id="ARBA00022448"/>
    </source>
</evidence>
<feature type="region of interest" description="Disordered" evidence="13">
    <location>
        <begin position="366"/>
        <end position="406"/>
    </location>
</feature>
<dbReference type="GO" id="GO:0070762">
    <property type="term" value="C:nuclear pore transmembrane ring"/>
    <property type="evidence" value="ECO:0007669"/>
    <property type="project" value="TreeGrafter"/>
</dbReference>
<dbReference type="GO" id="GO:0015031">
    <property type="term" value="P:protein transport"/>
    <property type="evidence" value="ECO:0007669"/>
    <property type="project" value="UniProtKB-KW"/>
</dbReference>
<evidence type="ECO:0000256" key="1">
    <source>
        <dbReference type="ARBA" id="ARBA00004232"/>
    </source>
</evidence>
<evidence type="ECO:0000313" key="16">
    <source>
        <dbReference type="Proteomes" id="UP000054097"/>
    </source>
</evidence>
<evidence type="ECO:0000256" key="3">
    <source>
        <dbReference type="ARBA" id="ARBA00005760"/>
    </source>
</evidence>
<evidence type="ECO:0000256" key="14">
    <source>
        <dbReference type="SAM" id="Phobius"/>
    </source>
</evidence>
<dbReference type="GO" id="GO:0070631">
    <property type="term" value="P:spindle pole body localization"/>
    <property type="evidence" value="ECO:0007669"/>
    <property type="project" value="TreeGrafter"/>
</dbReference>
<keyword evidence="8 14" id="KW-1133">Transmembrane helix</keyword>
<feature type="region of interest" description="Disordered" evidence="13">
    <location>
        <begin position="440"/>
        <end position="468"/>
    </location>
</feature>
<feature type="transmembrane region" description="Helical" evidence="14">
    <location>
        <begin position="58"/>
        <end position="82"/>
    </location>
</feature>
<evidence type="ECO:0008006" key="17">
    <source>
        <dbReference type="Google" id="ProtNLM"/>
    </source>
</evidence>
<evidence type="ECO:0000256" key="9">
    <source>
        <dbReference type="ARBA" id="ARBA00023010"/>
    </source>
</evidence>
<name>A0A0C2X0T8_SERVB</name>
<proteinExistence type="inferred from homology"/>
<feature type="compositionally biased region" description="Pro residues" evidence="13">
    <location>
        <begin position="373"/>
        <end position="388"/>
    </location>
</feature>
<dbReference type="GO" id="GO:0030674">
    <property type="term" value="F:protein-macromolecule adaptor activity"/>
    <property type="evidence" value="ECO:0007669"/>
    <property type="project" value="TreeGrafter"/>
</dbReference>
<reference evidence="15 16" key="1">
    <citation type="submission" date="2014-04" db="EMBL/GenBank/DDBJ databases">
        <authorList>
            <consortium name="DOE Joint Genome Institute"/>
            <person name="Kuo A."/>
            <person name="Zuccaro A."/>
            <person name="Kohler A."/>
            <person name="Nagy L.G."/>
            <person name="Floudas D."/>
            <person name="Copeland A."/>
            <person name="Barry K.W."/>
            <person name="Cichocki N."/>
            <person name="Veneault-Fourrey C."/>
            <person name="LaButti K."/>
            <person name="Lindquist E.A."/>
            <person name="Lipzen A."/>
            <person name="Lundell T."/>
            <person name="Morin E."/>
            <person name="Murat C."/>
            <person name="Sun H."/>
            <person name="Tunlid A."/>
            <person name="Henrissat B."/>
            <person name="Grigoriev I.V."/>
            <person name="Hibbett D.S."/>
            <person name="Martin F."/>
            <person name="Nordberg H.P."/>
            <person name="Cantor M.N."/>
            <person name="Hua S.X."/>
        </authorList>
    </citation>
    <scope>NUCLEOTIDE SEQUENCE [LARGE SCALE GENOMIC DNA]</scope>
    <source>
        <strain evidence="15 16">MAFF 305830</strain>
    </source>
</reference>
<evidence type="ECO:0000256" key="2">
    <source>
        <dbReference type="ARBA" id="ARBA00004567"/>
    </source>
</evidence>
<dbReference type="InterPro" id="IPR019049">
    <property type="entry name" value="Nucleoporin_prot_Ndc1/Nup"/>
</dbReference>
<evidence type="ECO:0000313" key="15">
    <source>
        <dbReference type="EMBL" id="KIM23097.1"/>
    </source>
</evidence>
<organism evidence="15 16">
    <name type="scientific">Serendipita vermifera MAFF 305830</name>
    <dbReference type="NCBI Taxonomy" id="933852"/>
    <lineage>
        <taxon>Eukaryota</taxon>
        <taxon>Fungi</taxon>
        <taxon>Dikarya</taxon>
        <taxon>Basidiomycota</taxon>
        <taxon>Agaricomycotina</taxon>
        <taxon>Agaricomycetes</taxon>
        <taxon>Sebacinales</taxon>
        <taxon>Serendipitaceae</taxon>
        <taxon>Serendipita</taxon>
    </lineage>
</organism>
<evidence type="ECO:0000256" key="10">
    <source>
        <dbReference type="ARBA" id="ARBA00023132"/>
    </source>
</evidence>
<accession>A0A0C2X0T8</accession>
<feature type="transmembrane region" description="Helical" evidence="14">
    <location>
        <begin position="114"/>
        <end position="137"/>
    </location>
</feature>
<comment type="similarity">
    <text evidence="3">Belongs to the NDC1 family.</text>
</comment>
<dbReference type="PANTHER" id="PTHR13269:SF6">
    <property type="entry name" value="NUCLEOPORIN NDC1"/>
    <property type="match status" value="1"/>
</dbReference>
<keyword evidence="4" id="KW-0813">Transport</keyword>
<dbReference type="AlphaFoldDB" id="A0A0C2X0T8"/>
<dbReference type="GO" id="GO:0051028">
    <property type="term" value="P:mRNA transport"/>
    <property type="evidence" value="ECO:0007669"/>
    <property type="project" value="UniProtKB-KW"/>
</dbReference>
<evidence type="ECO:0000256" key="5">
    <source>
        <dbReference type="ARBA" id="ARBA00022692"/>
    </source>
</evidence>
<evidence type="ECO:0000256" key="6">
    <source>
        <dbReference type="ARBA" id="ARBA00022816"/>
    </source>
</evidence>